<feature type="region of interest" description="Disordered" evidence="1">
    <location>
        <begin position="1"/>
        <end position="115"/>
    </location>
</feature>
<evidence type="ECO:0000313" key="3">
    <source>
        <dbReference type="Proteomes" id="UP000636709"/>
    </source>
</evidence>
<dbReference type="EMBL" id="JACEFO010002056">
    <property type="protein sequence ID" value="KAF8687181.1"/>
    <property type="molecule type" value="Genomic_DNA"/>
</dbReference>
<name>A0A835B3N8_9POAL</name>
<accession>A0A835B3N8</accession>
<organism evidence="2 3">
    <name type="scientific">Digitaria exilis</name>
    <dbReference type="NCBI Taxonomy" id="1010633"/>
    <lineage>
        <taxon>Eukaryota</taxon>
        <taxon>Viridiplantae</taxon>
        <taxon>Streptophyta</taxon>
        <taxon>Embryophyta</taxon>
        <taxon>Tracheophyta</taxon>
        <taxon>Spermatophyta</taxon>
        <taxon>Magnoliopsida</taxon>
        <taxon>Liliopsida</taxon>
        <taxon>Poales</taxon>
        <taxon>Poaceae</taxon>
        <taxon>PACMAD clade</taxon>
        <taxon>Panicoideae</taxon>
        <taxon>Panicodae</taxon>
        <taxon>Paniceae</taxon>
        <taxon>Anthephorinae</taxon>
        <taxon>Digitaria</taxon>
    </lineage>
</organism>
<comment type="caution">
    <text evidence="2">The sequence shown here is derived from an EMBL/GenBank/DDBJ whole genome shotgun (WGS) entry which is preliminary data.</text>
</comment>
<gene>
    <name evidence="2" type="ORF">HU200_042846</name>
</gene>
<protein>
    <submittedName>
        <fullName evidence="2">Uncharacterized protein</fullName>
    </submittedName>
</protein>
<evidence type="ECO:0000313" key="2">
    <source>
        <dbReference type="EMBL" id="KAF8687181.1"/>
    </source>
</evidence>
<dbReference type="Proteomes" id="UP000636709">
    <property type="component" value="Unassembled WGS sequence"/>
</dbReference>
<feature type="compositionally biased region" description="Basic and acidic residues" evidence="1">
    <location>
        <begin position="68"/>
        <end position="82"/>
    </location>
</feature>
<reference evidence="2" key="1">
    <citation type="submission" date="2020-07" db="EMBL/GenBank/DDBJ databases">
        <title>Genome sequence and genetic diversity analysis of an under-domesticated orphan crop, white fonio (Digitaria exilis).</title>
        <authorList>
            <person name="Bennetzen J.L."/>
            <person name="Chen S."/>
            <person name="Ma X."/>
            <person name="Wang X."/>
            <person name="Yssel A.E.J."/>
            <person name="Chaluvadi S.R."/>
            <person name="Johnson M."/>
            <person name="Gangashetty P."/>
            <person name="Hamidou F."/>
            <person name="Sanogo M.D."/>
            <person name="Zwaenepoel A."/>
            <person name="Wallace J."/>
            <person name="Van De Peer Y."/>
            <person name="Van Deynze A."/>
        </authorList>
    </citation>
    <scope>NUCLEOTIDE SEQUENCE</scope>
    <source>
        <tissue evidence="2">Leaves</tissue>
    </source>
</reference>
<evidence type="ECO:0000256" key="1">
    <source>
        <dbReference type="SAM" id="MobiDB-lite"/>
    </source>
</evidence>
<dbReference type="AlphaFoldDB" id="A0A835B3N8"/>
<keyword evidence="3" id="KW-1185">Reference proteome</keyword>
<feature type="compositionally biased region" description="Polar residues" evidence="1">
    <location>
        <begin position="92"/>
        <end position="106"/>
    </location>
</feature>
<sequence>MAAQIQRSAADFAPTVPNPNPPLPSTGARPRACNPTRRYGAGRGIREGPPLGSGAGANRGALPHCRRFALEGRGGRDGRSEVATHASPPPHAQSSTSCPTFPSTRPSPKGLRHLTDHRRRTLYDTVGEMPDLPMVSLYDAPTRPRVRTRVFSGGGAARKINVHPDHTR</sequence>
<proteinExistence type="predicted"/>